<evidence type="ECO:0000256" key="1">
    <source>
        <dbReference type="SAM" id="SignalP"/>
    </source>
</evidence>
<dbReference type="EMBL" id="JMQN01000018">
    <property type="protein sequence ID" value="KEA64381.1"/>
    <property type="molecule type" value="Genomic_DNA"/>
</dbReference>
<accession>A0A081G0S6</accession>
<keyword evidence="2" id="KW-0966">Cell projection</keyword>
<evidence type="ECO:0000313" key="3">
    <source>
        <dbReference type="Proteomes" id="UP000028252"/>
    </source>
</evidence>
<dbReference type="STRING" id="1232683.ADIMK_1627"/>
<protein>
    <submittedName>
        <fullName evidence="2">Flagellar protein FlgP</fullName>
    </submittedName>
</protein>
<dbReference type="AlphaFoldDB" id="A0A081G0S6"/>
<dbReference type="eggNOG" id="COG3018">
    <property type="taxonomic scope" value="Bacteria"/>
</dbReference>
<proteinExistence type="predicted"/>
<dbReference type="OrthoDB" id="7348506at2"/>
<keyword evidence="1" id="KW-0732">Signal</keyword>
<keyword evidence="2" id="KW-0282">Flagellum</keyword>
<feature type="chain" id="PRO_5001757557" evidence="1">
    <location>
        <begin position="28"/>
        <end position="159"/>
    </location>
</feature>
<organism evidence="2 3">
    <name type="scientific">Marinobacterium lacunae</name>
    <dbReference type="NCBI Taxonomy" id="1232683"/>
    <lineage>
        <taxon>Bacteria</taxon>
        <taxon>Pseudomonadati</taxon>
        <taxon>Pseudomonadota</taxon>
        <taxon>Gammaproteobacteria</taxon>
        <taxon>Oceanospirillales</taxon>
        <taxon>Oceanospirillaceae</taxon>
        <taxon>Marinobacterium</taxon>
    </lineage>
</organism>
<dbReference type="Proteomes" id="UP000028252">
    <property type="component" value="Unassembled WGS sequence"/>
</dbReference>
<dbReference type="PIRSF" id="PIRSF028687">
    <property type="entry name" value="UCP028687"/>
    <property type="match status" value="1"/>
</dbReference>
<dbReference type="InterPro" id="IPR007293">
    <property type="entry name" value="FlgP"/>
</dbReference>
<evidence type="ECO:0000313" key="2">
    <source>
        <dbReference type="EMBL" id="KEA64381.1"/>
    </source>
</evidence>
<dbReference type="PATRIC" id="fig|1232683.4.peg.1607"/>
<keyword evidence="3" id="KW-1185">Reference proteome</keyword>
<reference evidence="2 3" key="1">
    <citation type="submission" date="2014-04" db="EMBL/GenBank/DDBJ databases">
        <title>Marinobacterium kochiensis sp. nov., isolated from sediment sample collected from Kochi backwaters in Kerala, India.</title>
        <authorList>
            <person name="Singh A."/>
            <person name="Pinnaka A.K."/>
        </authorList>
    </citation>
    <scope>NUCLEOTIDE SEQUENCE [LARGE SCALE GENOMIC DNA]</scope>
    <source>
        <strain evidence="2 3">AK27</strain>
    </source>
</reference>
<feature type="signal peptide" evidence="1">
    <location>
        <begin position="1"/>
        <end position="27"/>
    </location>
</feature>
<comment type="caution">
    <text evidence="2">The sequence shown here is derived from an EMBL/GenBank/DDBJ whole genome shotgun (WGS) entry which is preliminary data.</text>
</comment>
<sequence length="159" mass="17685">MKNALNRLKVLPLLACLVLLAGCETVAHTFTATVDALPDVKMRPRVEENAEPNWVSATGYAPISQQPGETQQQKMLNAMRASKLRAYQELAGIIHGQYLFGTTQVEDMVLQNDRFRTSVAGIVRGARVVKSYPVQDDVYATVLEVDLNRVQRAWVLSDN</sequence>
<keyword evidence="2" id="KW-0969">Cilium</keyword>
<dbReference type="PROSITE" id="PS51257">
    <property type="entry name" value="PROKAR_LIPOPROTEIN"/>
    <property type="match status" value="1"/>
</dbReference>
<name>A0A081G0S6_9GAMM</name>
<gene>
    <name evidence="2" type="ORF">ADIMK_1627</name>
</gene>